<gene>
    <name evidence="2" type="ORF">LMG26690_04314</name>
</gene>
<dbReference type="Proteomes" id="UP000494214">
    <property type="component" value="Unassembled WGS sequence"/>
</dbReference>
<dbReference type="AlphaFoldDB" id="A0A6S7ADN3"/>
<dbReference type="Pfam" id="PF13503">
    <property type="entry name" value="DUF4123"/>
    <property type="match status" value="1"/>
</dbReference>
<organism evidence="2 3">
    <name type="scientific">Achromobacter animicus</name>
    <dbReference type="NCBI Taxonomy" id="1389935"/>
    <lineage>
        <taxon>Bacteria</taxon>
        <taxon>Pseudomonadati</taxon>
        <taxon>Pseudomonadota</taxon>
        <taxon>Betaproteobacteria</taxon>
        <taxon>Burkholderiales</taxon>
        <taxon>Alcaligenaceae</taxon>
        <taxon>Achromobacter</taxon>
    </lineage>
</organism>
<reference evidence="2 3" key="1">
    <citation type="submission" date="2020-04" db="EMBL/GenBank/DDBJ databases">
        <authorList>
            <person name="De Canck E."/>
        </authorList>
    </citation>
    <scope>NUCLEOTIDE SEQUENCE [LARGE SCALE GENOMIC DNA]</scope>
    <source>
        <strain evidence="2 3">LMG 26690</strain>
    </source>
</reference>
<name>A0A6S7ADN3_9BURK</name>
<evidence type="ECO:0000259" key="1">
    <source>
        <dbReference type="Pfam" id="PF13503"/>
    </source>
</evidence>
<sequence>MAGAATDLTAEASRWTRRVVSTLACPDWTSLEHGIRPWLFLDGARSDTLESDVLRITRGFEHRWVWRDTPREYRNPGYRHGPLLVPLDEALFTHALDHWFRQQTGIILLASDDDDTLVAHLQQLHQLTGSDGLPISFSLNGARALEEFCEGLNAHALARLFGPIQRFIWYAGNPHQGEWLVADSPFPGQATTALDEPIALTKADEISLDEASLAWFMRDCARSVRQRTPAYDDPKNEPVLWRCIDLFVHEAADQLALTLERDVRRYVDLRFRYPQAFFSTDNALREMLTSRHIPGKQRLVDAEARLSTLVAR</sequence>
<keyword evidence="3" id="KW-1185">Reference proteome</keyword>
<accession>A0A6S7ADN3</accession>
<protein>
    <recommendedName>
        <fullName evidence="1">DUF4123 domain-containing protein</fullName>
    </recommendedName>
</protein>
<evidence type="ECO:0000313" key="2">
    <source>
        <dbReference type="EMBL" id="CAB3725627.1"/>
    </source>
</evidence>
<proteinExistence type="predicted"/>
<dbReference type="InterPro" id="IPR025391">
    <property type="entry name" value="DUF4123"/>
</dbReference>
<dbReference type="EMBL" id="CADIJM010000011">
    <property type="protein sequence ID" value="CAB3725627.1"/>
    <property type="molecule type" value="Genomic_DNA"/>
</dbReference>
<feature type="domain" description="DUF4123" evidence="1">
    <location>
        <begin position="38"/>
        <end position="156"/>
    </location>
</feature>
<evidence type="ECO:0000313" key="3">
    <source>
        <dbReference type="Proteomes" id="UP000494214"/>
    </source>
</evidence>